<proteinExistence type="predicted"/>
<dbReference type="Proteomes" id="UP000501690">
    <property type="component" value="Linkage Group LG2"/>
</dbReference>
<protein>
    <submittedName>
        <fullName evidence="2">Uncharacterized protein</fullName>
    </submittedName>
</protein>
<evidence type="ECO:0000256" key="1">
    <source>
        <dbReference type="SAM" id="MobiDB-lite"/>
    </source>
</evidence>
<keyword evidence="3" id="KW-1185">Reference proteome</keyword>
<sequence>MVSRSNESSSPEQELERESGDEIGFLEFFQKPPGGSRVTARQHKHQTQFLGISDEPPGGRG</sequence>
<name>A0A4D6L261_VIGUN</name>
<evidence type="ECO:0000313" key="2">
    <source>
        <dbReference type="EMBL" id="QCD82568.1"/>
    </source>
</evidence>
<reference evidence="2 3" key="1">
    <citation type="submission" date="2019-04" db="EMBL/GenBank/DDBJ databases">
        <title>An improved genome assembly and genetic linkage map for asparagus bean, Vigna unguiculata ssp. sesquipedialis.</title>
        <authorList>
            <person name="Xia Q."/>
            <person name="Zhang R."/>
            <person name="Dong Y."/>
        </authorList>
    </citation>
    <scope>NUCLEOTIDE SEQUENCE [LARGE SCALE GENOMIC DNA]</scope>
    <source>
        <tissue evidence="2">Leaf</tissue>
    </source>
</reference>
<organism evidence="2 3">
    <name type="scientific">Vigna unguiculata</name>
    <name type="common">Cowpea</name>
    <dbReference type="NCBI Taxonomy" id="3917"/>
    <lineage>
        <taxon>Eukaryota</taxon>
        <taxon>Viridiplantae</taxon>
        <taxon>Streptophyta</taxon>
        <taxon>Embryophyta</taxon>
        <taxon>Tracheophyta</taxon>
        <taxon>Spermatophyta</taxon>
        <taxon>Magnoliopsida</taxon>
        <taxon>eudicotyledons</taxon>
        <taxon>Gunneridae</taxon>
        <taxon>Pentapetalae</taxon>
        <taxon>rosids</taxon>
        <taxon>fabids</taxon>
        <taxon>Fabales</taxon>
        <taxon>Fabaceae</taxon>
        <taxon>Papilionoideae</taxon>
        <taxon>50 kb inversion clade</taxon>
        <taxon>NPAAA clade</taxon>
        <taxon>indigoferoid/millettioid clade</taxon>
        <taxon>Phaseoleae</taxon>
        <taxon>Vigna</taxon>
    </lineage>
</organism>
<dbReference type="EMBL" id="CP039346">
    <property type="protein sequence ID" value="QCD82568.1"/>
    <property type="molecule type" value="Genomic_DNA"/>
</dbReference>
<evidence type="ECO:0000313" key="3">
    <source>
        <dbReference type="Proteomes" id="UP000501690"/>
    </source>
</evidence>
<feature type="compositionally biased region" description="Polar residues" evidence="1">
    <location>
        <begin position="1"/>
        <end position="12"/>
    </location>
</feature>
<gene>
    <name evidence="2" type="ORF">DEO72_LG2g2908</name>
</gene>
<dbReference type="AlphaFoldDB" id="A0A4D6L261"/>
<accession>A0A4D6L261</accession>
<feature type="region of interest" description="Disordered" evidence="1">
    <location>
        <begin position="1"/>
        <end position="61"/>
    </location>
</feature>